<keyword evidence="1" id="KW-0472">Membrane</keyword>
<accession>A0A5C6E9T2</accession>
<gene>
    <name evidence="2" type="ORF">Poly51_60770</name>
</gene>
<keyword evidence="1" id="KW-1133">Transmembrane helix</keyword>
<dbReference type="AlphaFoldDB" id="A0A5C6E9T2"/>
<feature type="transmembrane region" description="Helical" evidence="1">
    <location>
        <begin position="50"/>
        <end position="71"/>
    </location>
</feature>
<evidence type="ECO:0000256" key="1">
    <source>
        <dbReference type="SAM" id="Phobius"/>
    </source>
</evidence>
<name>A0A5C6E9T2_9BACT</name>
<evidence type="ECO:0000313" key="3">
    <source>
        <dbReference type="Proteomes" id="UP000318288"/>
    </source>
</evidence>
<evidence type="ECO:0000313" key="2">
    <source>
        <dbReference type="EMBL" id="TWU44511.1"/>
    </source>
</evidence>
<protein>
    <submittedName>
        <fullName evidence="2">Uncharacterized protein</fullName>
    </submittedName>
</protein>
<dbReference type="Proteomes" id="UP000318288">
    <property type="component" value="Unassembled WGS sequence"/>
</dbReference>
<proteinExistence type="predicted"/>
<keyword evidence="3" id="KW-1185">Reference proteome</keyword>
<sequence>MSDIRIRNQTQDRFAEISKNLVRSTTASAALARLDSSDDGVIPPTWKSRLATTLFFGLTGLWLIVLFWRLVDGPRRTSAQHLATWLEGKDLRSCELWEFDSGSECGYALLRNGDVKDFWLYCDYQATDCGR</sequence>
<dbReference type="EMBL" id="SJPW01000012">
    <property type="protein sequence ID" value="TWU44511.1"/>
    <property type="molecule type" value="Genomic_DNA"/>
</dbReference>
<comment type="caution">
    <text evidence="2">The sequence shown here is derived from an EMBL/GenBank/DDBJ whole genome shotgun (WGS) entry which is preliminary data.</text>
</comment>
<organism evidence="2 3">
    <name type="scientific">Rubripirellula tenax</name>
    <dbReference type="NCBI Taxonomy" id="2528015"/>
    <lineage>
        <taxon>Bacteria</taxon>
        <taxon>Pseudomonadati</taxon>
        <taxon>Planctomycetota</taxon>
        <taxon>Planctomycetia</taxon>
        <taxon>Pirellulales</taxon>
        <taxon>Pirellulaceae</taxon>
        <taxon>Rubripirellula</taxon>
    </lineage>
</organism>
<reference evidence="2 3" key="1">
    <citation type="submission" date="2019-02" db="EMBL/GenBank/DDBJ databases">
        <title>Deep-cultivation of Planctomycetes and their phenomic and genomic characterization uncovers novel biology.</title>
        <authorList>
            <person name="Wiegand S."/>
            <person name="Jogler M."/>
            <person name="Boedeker C."/>
            <person name="Pinto D."/>
            <person name="Vollmers J."/>
            <person name="Rivas-Marin E."/>
            <person name="Kohn T."/>
            <person name="Peeters S.H."/>
            <person name="Heuer A."/>
            <person name="Rast P."/>
            <person name="Oberbeckmann S."/>
            <person name="Bunk B."/>
            <person name="Jeske O."/>
            <person name="Meyerdierks A."/>
            <person name="Storesund J.E."/>
            <person name="Kallscheuer N."/>
            <person name="Luecker S."/>
            <person name="Lage O.M."/>
            <person name="Pohl T."/>
            <person name="Merkel B.J."/>
            <person name="Hornburger P."/>
            <person name="Mueller R.-W."/>
            <person name="Bruemmer F."/>
            <person name="Labrenz M."/>
            <person name="Spormann A.M."/>
            <person name="Op Den Camp H."/>
            <person name="Overmann J."/>
            <person name="Amann R."/>
            <person name="Jetten M.S.M."/>
            <person name="Mascher T."/>
            <person name="Medema M.H."/>
            <person name="Devos D.P."/>
            <person name="Kaster A.-K."/>
            <person name="Ovreas L."/>
            <person name="Rohde M."/>
            <person name="Galperin M.Y."/>
            <person name="Jogler C."/>
        </authorList>
    </citation>
    <scope>NUCLEOTIDE SEQUENCE [LARGE SCALE GENOMIC DNA]</scope>
    <source>
        <strain evidence="2 3">Poly51</strain>
    </source>
</reference>
<keyword evidence="1" id="KW-0812">Transmembrane</keyword>